<dbReference type="AlphaFoldDB" id="A0A846MY58"/>
<dbReference type="SUPFAM" id="SSF159888">
    <property type="entry name" value="YdhG-like"/>
    <property type="match status" value="1"/>
</dbReference>
<reference evidence="2 3" key="1">
    <citation type="submission" date="2020-03" db="EMBL/GenBank/DDBJ databases">
        <title>Genomic Encyclopedia of Type Strains, Phase IV (KMG-IV): sequencing the most valuable type-strain genomes for metagenomic binning, comparative biology and taxonomic classification.</title>
        <authorList>
            <person name="Goeker M."/>
        </authorList>
    </citation>
    <scope>NUCLEOTIDE SEQUENCE [LARGE SCALE GENOMIC DNA]</scope>
    <source>
        <strain evidence="2 3">DSM 19867</strain>
    </source>
</reference>
<gene>
    <name evidence="2" type="ORF">FHS83_001225</name>
</gene>
<dbReference type="RefSeq" id="WP_167081902.1">
    <property type="nucleotide sequence ID" value="NZ_BAAADC010000001.1"/>
</dbReference>
<dbReference type="Pfam" id="PF08818">
    <property type="entry name" value="DUF1801"/>
    <property type="match status" value="1"/>
</dbReference>
<evidence type="ECO:0000313" key="3">
    <source>
        <dbReference type="Proteomes" id="UP000570514"/>
    </source>
</evidence>
<comment type="caution">
    <text evidence="2">The sequence shown here is derived from an EMBL/GenBank/DDBJ whole genome shotgun (WGS) entry which is preliminary data.</text>
</comment>
<dbReference type="InterPro" id="IPR014922">
    <property type="entry name" value="YdhG-like"/>
</dbReference>
<accession>A0A846MY58</accession>
<dbReference type="Proteomes" id="UP000570514">
    <property type="component" value="Unassembled WGS sequence"/>
</dbReference>
<evidence type="ECO:0000313" key="2">
    <source>
        <dbReference type="EMBL" id="NIK87907.1"/>
    </source>
</evidence>
<sequence>MDALFRFPTAVRHNREVAAWFAHEGDPLRQLALLWFDQMRGCGDDVCELLHDGHPTACVRDAAFAYVDAFAAHVNVGFYQGAALKDPACLLLGSGKRMRHVKLVWGQPIDAAALRQLIADAYADMAARISTNA</sequence>
<feature type="domain" description="YdhG-like" evidence="1">
    <location>
        <begin position="66"/>
        <end position="121"/>
    </location>
</feature>
<keyword evidence="3" id="KW-1185">Reference proteome</keyword>
<evidence type="ECO:0000259" key="1">
    <source>
        <dbReference type="Pfam" id="PF08818"/>
    </source>
</evidence>
<protein>
    <recommendedName>
        <fullName evidence="1">YdhG-like domain-containing protein</fullName>
    </recommendedName>
</protein>
<organism evidence="2 3">
    <name type="scientific">Rhizomicrobium palustre</name>
    <dbReference type="NCBI Taxonomy" id="189966"/>
    <lineage>
        <taxon>Bacteria</taxon>
        <taxon>Pseudomonadati</taxon>
        <taxon>Pseudomonadota</taxon>
        <taxon>Alphaproteobacteria</taxon>
        <taxon>Micropepsales</taxon>
        <taxon>Micropepsaceae</taxon>
        <taxon>Rhizomicrobium</taxon>
    </lineage>
</organism>
<name>A0A846MY58_9PROT</name>
<proteinExistence type="predicted"/>
<dbReference type="EMBL" id="JAASRM010000001">
    <property type="protein sequence ID" value="NIK87907.1"/>
    <property type="molecule type" value="Genomic_DNA"/>
</dbReference>